<feature type="compositionally biased region" description="Acidic residues" evidence="1">
    <location>
        <begin position="130"/>
        <end position="165"/>
    </location>
</feature>
<evidence type="ECO:0000256" key="1">
    <source>
        <dbReference type="SAM" id="MobiDB-lite"/>
    </source>
</evidence>
<dbReference type="STRING" id="426702.SAMN04488099_101167"/>
<dbReference type="EMBL" id="FNZU01000001">
    <property type="protein sequence ID" value="SEK20302.1"/>
    <property type="molecule type" value="Genomic_DNA"/>
</dbReference>
<feature type="transmembrane region" description="Helical" evidence="2">
    <location>
        <begin position="32"/>
        <end position="52"/>
    </location>
</feature>
<accession>A0A1H7F7I5</accession>
<dbReference type="InterPro" id="IPR025424">
    <property type="entry name" value="YrhK_domain"/>
</dbReference>
<protein>
    <submittedName>
        <fullName evidence="4">YrhK-like protein</fullName>
    </submittedName>
</protein>
<keyword evidence="2" id="KW-0812">Transmembrane</keyword>
<organism evidence="4 5">
    <name type="scientific">Alkalibacterium pelagium</name>
    <dbReference type="NCBI Taxonomy" id="426702"/>
    <lineage>
        <taxon>Bacteria</taxon>
        <taxon>Bacillati</taxon>
        <taxon>Bacillota</taxon>
        <taxon>Bacilli</taxon>
        <taxon>Lactobacillales</taxon>
        <taxon>Carnobacteriaceae</taxon>
        <taxon>Alkalibacterium</taxon>
    </lineage>
</organism>
<keyword evidence="2" id="KW-1133">Transmembrane helix</keyword>
<dbReference type="RefSeq" id="WP_091478321.1">
    <property type="nucleotide sequence ID" value="NZ_BJYC01000001.1"/>
</dbReference>
<evidence type="ECO:0000313" key="4">
    <source>
        <dbReference type="EMBL" id="SEK20302.1"/>
    </source>
</evidence>
<evidence type="ECO:0000256" key="2">
    <source>
        <dbReference type="SAM" id="Phobius"/>
    </source>
</evidence>
<feature type="region of interest" description="Disordered" evidence="1">
    <location>
        <begin position="101"/>
        <end position="165"/>
    </location>
</feature>
<dbReference type="OrthoDB" id="2135402at2"/>
<evidence type="ECO:0000259" key="3">
    <source>
        <dbReference type="Pfam" id="PF14145"/>
    </source>
</evidence>
<proteinExistence type="predicted"/>
<sequence>MPTIETKEHDVSPGKEEDVIVKAGRFRIYFQNYYTIISLGNDLFTGILYLTGSLVQTFTDLDTVGMYLYIFASFFLLMRPILKIVHNVFLYSEEEYREKILGEDTEKSQDRAEGDSDKPTKEVEIKSDSDSVDDEYEEENSDINDEEIEQEYNGDYYEDNIDEKK</sequence>
<reference evidence="5" key="1">
    <citation type="submission" date="2016-10" db="EMBL/GenBank/DDBJ databases">
        <authorList>
            <person name="Varghese N."/>
            <person name="Submissions S."/>
        </authorList>
    </citation>
    <scope>NUCLEOTIDE SEQUENCE [LARGE SCALE GENOMIC DNA]</scope>
    <source>
        <strain evidence="5">DSM 19183</strain>
    </source>
</reference>
<dbReference type="AlphaFoldDB" id="A0A1H7F7I5"/>
<feature type="compositionally biased region" description="Basic and acidic residues" evidence="1">
    <location>
        <begin position="101"/>
        <end position="129"/>
    </location>
</feature>
<dbReference type="Pfam" id="PF14145">
    <property type="entry name" value="YrhK"/>
    <property type="match status" value="1"/>
</dbReference>
<feature type="transmembrane region" description="Helical" evidence="2">
    <location>
        <begin position="64"/>
        <end position="82"/>
    </location>
</feature>
<gene>
    <name evidence="4" type="ORF">SAMN04488099_101167</name>
</gene>
<keyword evidence="5" id="KW-1185">Reference proteome</keyword>
<name>A0A1H7F7I5_9LACT</name>
<dbReference type="Proteomes" id="UP000199081">
    <property type="component" value="Unassembled WGS sequence"/>
</dbReference>
<keyword evidence="2" id="KW-0472">Membrane</keyword>
<feature type="domain" description="YrhK" evidence="3">
    <location>
        <begin position="33"/>
        <end position="87"/>
    </location>
</feature>
<evidence type="ECO:0000313" key="5">
    <source>
        <dbReference type="Proteomes" id="UP000199081"/>
    </source>
</evidence>